<reference evidence="3" key="1">
    <citation type="submission" date="2021-04" db="EMBL/GenBank/DDBJ databases">
        <title>Genomic insights into ecological role and evolution of a novel Thermoplasmata order Candidatus Sysuiplasmatales.</title>
        <authorList>
            <person name="Yuan Y."/>
        </authorList>
    </citation>
    <scope>NUCLEOTIDE SEQUENCE</scope>
    <source>
        <strain evidence="3">YP2-bin.285</strain>
    </source>
</reference>
<evidence type="ECO:0000313" key="3">
    <source>
        <dbReference type="EMBL" id="MBX8631441.1"/>
    </source>
</evidence>
<evidence type="ECO:0000259" key="2">
    <source>
        <dbReference type="SMART" id="SM00829"/>
    </source>
</evidence>
<dbReference type="Pfam" id="PF00107">
    <property type="entry name" value="ADH_zinc_N"/>
    <property type="match status" value="1"/>
</dbReference>
<dbReference type="GO" id="GO:0030554">
    <property type="term" value="F:adenyl nucleotide binding"/>
    <property type="evidence" value="ECO:0007669"/>
    <property type="project" value="UniProtKB-ARBA"/>
</dbReference>
<comment type="caution">
    <text evidence="3">The sequence shown here is derived from an EMBL/GenBank/DDBJ whole genome shotgun (WGS) entry which is preliminary data.</text>
</comment>
<dbReference type="PANTHER" id="PTHR44154:SF1">
    <property type="entry name" value="QUINONE OXIDOREDUCTASE"/>
    <property type="match status" value="1"/>
</dbReference>
<proteinExistence type="predicted"/>
<dbReference type="Gene3D" id="3.90.180.10">
    <property type="entry name" value="Medium-chain alcohol dehydrogenases, catalytic domain"/>
    <property type="match status" value="1"/>
</dbReference>
<dbReference type="AlphaFoldDB" id="A0A8J8CBW9"/>
<dbReference type="InterPro" id="IPR011032">
    <property type="entry name" value="GroES-like_sf"/>
</dbReference>
<name>A0A8J8CBW9_9ARCH</name>
<dbReference type="InterPro" id="IPR036291">
    <property type="entry name" value="NAD(P)-bd_dom_sf"/>
</dbReference>
<keyword evidence="1" id="KW-0521">NADP</keyword>
<feature type="domain" description="Enoyl reductase (ER)" evidence="2">
    <location>
        <begin position="10"/>
        <end position="338"/>
    </location>
</feature>
<sequence length="342" mass="36826">MKAVFFSEHGGPDVLKFGDAPMPERRQGCALIRVEASSVNRLDIAVRNGIQGLSISMPHIPGADAVGTVVESSPGSAFRDGDRVVINPGVSCGRCVSCLTGRASLCPEFRILGEHMDGTYSEFISVPEINLKAVPASYPVVKAAAAPLVYITAWHSLVSRGRLGFGERVLITGGGGGVSTAAIQIAKLFDCHVAVTTRRPEKEKRLLQAGADEVITTSAEGWSKDYMRSNGKLFNVVLDSVGTALWKDSFRLLDRGGRFINYGRTSGGLITTDLSFIFWKQLQIIGSTMGDPSDFNTVMGLVFDRKLEPVVDSVFSLRDAARAQQHMEKGEHIGKIVLVVGE</sequence>
<dbReference type="GO" id="GO:0016616">
    <property type="term" value="F:oxidoreductase activity, acting on the CH-OH group of donors, NAD or NADP as acceptor"/>
    <property type="evidence" value="ECO:0007669"/>
    <property type="project" value="UniProtKB-ARBA"/>
</dbReference>
<protein>
    <submittedName>
        <fullName evidence="3">Alcohol dehydrogenase catalytic domain-containing protein</fullName>
    </submittedName>
</protein>
<dbReference type="PANTHER" id="PTHR44154">
    <property type="entry name" value="QUINONE OXIDOREDUCTASE"/>
    <property type="match status" value="1"/>
</dbReference>
<dbReference type="Proteomes" id="UP000716004">
    <property type="component" value="Unassembled WGS sequence"/>
</dbReference>
<dbReference type="SMART" id="SM00829">
    <property type="entry name" value="PKS_ER"/>
    <property type="match status" value="1"/>
</dbReference>
<accession>A0A8J8CBW9</accession>
<dbReference type="SUPFAM" id="SSF50129">
    <property type="entry name" value="GroES-like"/>
    <property type="match status" value="1"/>
</dbReference>
<dbReference type="InterPro" id="IPR013149">
    <property type="entry name" value="ADH-like_C"/>
</dbReference>
<dbReference type="EMBL" id="JAGVSJ010000004">
    <property type="protein sequence ID" value="MBX8631441.1"/>
    <property type="molecule type" value="Genomic_DNA"/>
</dbReference>
<dbReference type="InterPro" id="IPR013154">
    <property type="entry name" value="ADH-like_N"/>
</dbReference>
<organism evidence="3 4">
    <name type="scientific">Candidatus Sysuiplasma superficiale</name>
    <dbReference type="NCBI Taxonomy" id="2823368"/>
    <lineage>
        <taxon>Archaea</taxon>
        <taxon>Methanobacteriati</taxon>
        <taxon>Thermoplasmatota</taxon>
        <taxon>Thermoplasmata</taxon>
        <taxon>Candidatus Sysuiplasmatales</taxon>
        <taxon>Candidatus Sysuiplasmataceae</taxon>
        <taxon>Candidatus Sysuiplasma</taxon>
    </lineage>
</organism>
<evidence type="ECO:0000256" key="1">
    <source>
        <dbReference type="ARBA" id="ARBA00022857"/>
    </source>
</evidence>
<dbReference type="SUPFAM" id="SSF51735">
    <property type="entry name" value="NAD(P)-binding Rossmann-fold domains"/>
    <property type="match status" value="1"/>
</dbReference>
<gene>
    <name evidence="3" type="ORF">J9259_02815</name>
</gene>
<dbReference type="GO" id="GO:0044281">
    <property type="term" value="P:small molecule metabolic process"/>
    <property type="evidence" value="ECO:0007669"/>
    <property type="project" value="UniProtKB-ARBA"/>
</dbReference>
<evidence type="ECO:0000313" key="4">
    <source>
        <dbReference type="Proteomes" id="UP000716004"/>
    </source>
</evidence>
<dbReference type="InterPro" id="IPR020843">
    <property type="entry name" value="ER"/>
</dbReference>
<dbReference type="GO" id="GO:0043168">
    <property type="term" value="F:anion binding"/>
    <property type="evidence" value="ECO:0007669"/>
    <property type="project" value="UniProtKB-ARBA"/>
</dbReference>
<dbReference type="Pfam" id="PF08240">
    <property type="entry name" value="ADH_N"/>
    <property type="match status" value="1"/>
</dbReference>
<dbReference type="InterPro" id="IPR051603">
    <property type="entry name" value="Zinc-ADH_QOR/CCCR"/>
</dbReference>